<dbReference type="SUPFAM" id="SSF54001">
    <property type="entry name" value="Cysteine proteinases"/>
    <property type="match status" value="1"/>
</dbReference>
<name>A0A238KEU1_9RHOB</name>
<keyword evidence="2" id="KW-0645">Protease</keyword>
<dbReference type="AlphaFoldDB" id="A0A238KEU1"/>
<organism evidence="6 7">
    <name type="scientific">Pelagimonas varians</name>
    <dbReference type="NCBI Taxonomy" id="696760"/>
    <lineage>
        <taxon>Bacteria</taxon>
        <taxon>Pseudomonadati</taxon>
        <taxon>Pseudomonadota</taxon>
        <taxon>Alphaproteobacteria</taxon>
        <taxon>Rhodobacterales</taxon>
        <taxon>Roseobacteraceae</taxon>
        <taxon>Pelagimonas</taxon>
    </lineage>
</organism>
<dbReference type="NCBIfam" id="TIGR02219">
    <property type="entry name" value="phage_NlpC_fam"/>
    <property type="match status" value="1"/>
</dbReference>
<evidence type="ECO:0000259" key="5">
    <source>
        <dbReference type="PROSITE" id="PS51935"/>
    </source>
</evidence>
<sequence>MQAARAWIGTPYHDQASLKGVGCDCLGLLRGVWRELIGPEPVDMRPYARDVGEAGAVELIANPVRGFMDEIAVYDRQPGDVLLFRMPHMRFAKHCAFQAGPGMIIHAYERRGVVEMRMPVEWRGRIAFVFRFPDLVQKGVT</sequence>
<accession>A0A238KEU1</accession>
<dbReference type="EMBL" id="FXYH01000006">
    <property type="protein sequence ID" value="SMX40632.1"/>
    <property type="molecule type" value="Genomic_DNA"/>
</dbReference>
<dbReference type="Proteomes" id="UP000220836">
    <property type="component" value="Unassembled WGS sequence"/>
</dbReference>
<keyword evidence="7" id="KW-1185">Reference proteome</keyword>
<evidence type="ECO:0000256" key="2">
    <source>
        <dbReference type="ARBA" id="ARBA00022670"/>
    </source>
</evidence>
<proteinExistence type="inferred from homology"/>
<dbReference type="InterPro" id="IPR038765">
    <property type="entry name" value="Papain-like_cys_pep_sf"/>
</dbReference>
<evidence type="ECO:0000256" key="3">
    <source>
        <dbReference type="ARBA" id="ARBA00022801"/>
    </source>
</evidence>
<evidence type="ECO:0000313" key="7">
    <source>
        <dbReference type="Proteomes" id="UP000220836"/>
    </source>
</evidence>
<keyword evidence="3" id="KW-0378">Hydrolase</keyword>
<evidence type="ECO:0000256" key="1">
    <source>
        <dbReference type="ARBA" id="ARBA00007074"/>
    </source>
</evidence>
<dbReference type="GO" id="GO:0006508">
    <property type="term" value="P:proteolysis"/>
    <property type="evidence" value="ECO:0007669"/>
    <property type="project" value="UniProtKB-KW"/>
</dbReference>
<dbReference type="InterPro" id="IPR011929">
    <property type="entry name" value="Phage_pept_NlpC/P60"/>
</dbReference>
<protein>
    <recommendedName>
        <fullName evidence="5">NlpC/P60 domain-containing protein</fullName>
    </recommendedName>
</protein>
<dbReference type="InterPro" id="IPR000064">
    <property type="entry name" value="NLP_P60_dom"/>
</dbReference>
<keyword evidence="4" id="KW-0788">Thiol protease</keyword>
<dbReference type="GO" id="GO:0008234">
    <property type="term" value="F:cysteine-type peptidase activity"/>
    <property type="evidence" value="ECO:0007669"/>
    <property type="project" value="UniProtKB-KW"/>
</dbReference>
<evidence type="ECO:0000256" key="4">
    <source>
        <dbReference type="ARBA" id="ARBA00022807"/>
    </source>
</evidence>
<dbReference type="PROSITE" id="PS51935">
    <property type="entry name" value="NLPC_P60"/>
    <property type="match status" value="1"/>
</dbReference>
<reference evidence="6 7" key="1">
    <citation type="submission" date="2017-05" db="EMBL/GenBank/DDBJ databases">
        <authorList>
            <person name="Song R."/>
            <person name="Chenine A.L."/>
            <person name="Ruprecht R.M."/>
        </authorList>
    </citation>
    <scope>NUCLEOTIDE SEQUENCE [LARGE SCALE GENOMIC DNA]</scope>
    <source>
        <strain evidence="6 7">CECT 8663</strain>
    </source>
</reference>
<feature type="domain" description="NlpC/P60" evidence="5">
    <location>
        <begin position="1"/>
        <end position="133"/>
    </location>
</feature>
<comment type="similarity">
    <text evidence="1">Belongs to the peptidase C40 family.</text>
</comment>
<dbReference type="Gene3D" id="3.90.1720.10">
    <property type="entry name" value="endopeptidase domain like (from Nostoc punctiforme)"/>
    <property type="match status" value="1"/>
</dbReference>
<evidence type="ECO:0000313" key="6">
    <source>
        <dbReference type="EMBL" id="SMX40632.1"/>
    </source>
</evidence>
<gene>
    <name evidence="6" type="ORF">PEV8663_02066</name>
</gene>